<protein>
    <submittedName>
        <fullName evidence="1">Uncharacterized protein</fullName>
    </submittedName>
</protein>
<organism evidence="1 2">
    <name type="scientific">Pseudonocardia sediminis</name>
    <dbReference type="NCBI Taxonomy" id="1397368"/>
    <lineage>
        <taxon>Bacteria</taxon>
        <taxon>Bacillati</taxon>
        <taxon>Actinomycetota</taxon>
        <taxon>Actinomycetes</taxon>
        <taxon>Pseudonocardiales</taxon>
        <taxon>Pseudonocardiaceae</taxon>
        <taxon>Pseudonocardia</taxon>
    </lineage>
</organism>
<dbReference type="AlphaFoldDB" id="A0A4Q7UXX1"/>
<proteinExistence type="predicted"/>
<comment type="caution">
    <text evidence="1">The sequence shown here is derived from an EMBL/GenBank/DDBJ whole genome shotgun (WGS) entry which is preliminary data.</text>
</comment>
<keyword evidence="2" id="KW-1185">Reference proteome</keyword>
<accession>A0A4Q7UXX1</accession>
<sequence length="114" mass="12094">MLYIGVADIPGSDDHEGYVAGLSADGSYTDIWTDVRHGGTPGLLAYAPACECGWHGRSHPSDPGGYRAAAQDWLSEHFAVLDPARPVLAGLGRPLCPDTDFLIAPDPARHRTLA</sequence>
<dbReference type="Proteomes" id="UP000291591">
    <property type="component" value="Unassembled WGS sequence"/>
</dbReference>
<dbReference type="RefSeq" id="WP_130290902.1">
    <property type="nucleotide sequence ID" value="NZ_SHKL01000001.1"/>
</dbReference>
<name>A0A4Q7UXX1_PSEST</name>
<gene>
    <name evidence="1" type="ORF">EV383_3532</name>
</gene>
<evidence type="ECO:0000313" key="1">
    <source>
        <dbReference type="EMBL" id="RZT86635.1"/>
    </source>
</evidence>
<dbReference type="EMBL" id="SHKL01000001">
    <property type="protein sequence ID" value="RZT86635.1"/>
    <property type="molecule type" value="Genomic_DNA"/>
</dbReference>
<evidence type="ECO:0000313" key="2">
    <source>
        <dbReference type="Proteomes" id="UP000291591"/>
    </source>
</evidence>
<dbReference type="OrthoDB" id="9812570at2"/>
<reference evidence="1 2" key="1">
    <citation type="submission" date="2019-02" db="EMBL/GenBank/DDBJ databases">
        <title>Sequencing the genomes of 1000 actinobacteria strains.</title>
        <authorList>
            <person name="Klenk H.-P."/>
        </authorList>
    </citation>
    <scope>NUCLEOTIDE SEQUENCE [LARGE SCALE GENOMIC DNA]</scope>
    <source>
        <strain evidence="1 2">DSM 45779</strain>
    </source>
</reference>